<comment type="caution">
    <text evidence="1">The sequence shown here is derived from an EMBL/GenBank/DDBJ whole genome shotgun (WGS) entry which is preliminary data.</text>
</comment>
<protein>
    <recommendedName>
        <fullName evidence="2">Cytochrome oxidase complex assembly protein 1</fullName>
    </recommendedName>
</protein>
<organism evidence="1">
    <name type="scientific">marine sediment metagenome</name>
    <dbReference type="NCBI Taxonomy" id="412755"/>
    <lineage>
        <taxon>unclassified sequences</taxon>
        <taxon>metagenomes</taxon>
        <taxon>ecological metagenomes</taxon>
    </lineage>
</organism>
<dbReference type="InterPro" id="IPR014807">
    <property type="entry name" value="Coa1"/>
</dbReference>
<evidence type="ECO:0000313" key="1">
    <source>
        <dbReference type="EMBL" id="KKN78941.1"/>
    </source>
</evidence>
<dbReference type="EMBL" id="LAZR01000255">
    <property type="protein sequence ID" value="KKN78941.1"/>
    <property type="molecule type" value="Genomic_DNA"/>
</dbReference>
<gene>
    <name evidence="1" type="ORF">LCGC14_0345620</name>
</gene>
<reference evidence="1" key="1">
    <citation type="journal article" date="2015" name="Nature">
        <title>Complex archaea that bridge the gap between prokaryotes and eukaryotes.</title>
        <authorList>
            <person name="Spang A."/>
            <person name="Saw J.H."/>
            <person name="Jorgensen S.L."/>
            <person name="Zaremba-Niedzwiedzka K."/>
            <person name="Martijn J."/>
            <person name="Lind A.E."/>
            <person name="van Eijk R."/>
            <person name="Schleper C."/>
            <person name="Guy L."/>
            <person name="Ettema T.J."/>
        </authorList>
    </citation>
    <scope>NUCLEOTIDE SEQUENCE</scope>
</reference>
<name>A0A0F9VZV5_9ZZZZ</name>
<evidence type="ECO:0008006" key="2">
    <source>
        <dbReference type="Google" id="ProtNLM"/>
    </source>
</evidence>
<accession>A0A0F9VZV5</accession>
<sequence>MSSELIVEKSWYKRNWKWFVPMFLFVFAFAILLLSSGLGGLLGDYGKAYSDSSLYAIPMEKVNRNSRVRKILGKIEPMGTMAILNGAIHYSEDNKSVDSTIKIFGENGKAMLDISAEWINGAWVYNKINVRIKSPIENKEIISIIKSTD</sequence>
<dbReference type="AlphaFoldDB" id="A0A0F9VZV5"/>
<proteinExistence type="predicted"/>
<dbReference type="Pfam" id="PF08695">
    <property type="entry name" value="Coa1"/>
    <property type="match status" value="1"/>
</dbReference>